<dbReference type="EMBL" id="CP026654">
    <property type="protein sequence ID" value="AVH61821.1"/>
    <property type="molecule type" value="Genomic_DNA"/>
</dbReference>
<keyword evidence="1" id="KW-0614">Plasmid</keyword>
<dbReference type="Proteomes" id="UP000238413">
    <property type="component" value="Plasmid unnamed2"/>
</dbReference>
<proteinExistence type="predicted"/>
<evidence type="ECO:0000313" key="1">
    <source>
        <dbReference type="EMBL" id="AVH61821.1"/>
    </source>
</evidence>
<geneLocation type="plasmid" evidence="1 2">
    <name>unnamed2</name>
</geneLocation>
<gene>
    <name evidence="1" type="ORF">C4B68_40625</name>
</gene>
<name>A0ABN5IFV9_9ACTN</name>
<evidence type="ECO:0000313" key="2">
    <source>
        <dbReference type="Proteomes" id="UP000238413"/>
    </source>
</evidence>
<reference evidence="1 2" key="1">
    <citation type="submission" date="2018-02" db="EMBL/GenBank/DDBJ databases">
        <title>Complete genome sequence of Streptomyces dengpaensis, the producer of angucyclines.</title>
        <authorList>
            <person name="Yumei L."/>
        </authorList>
    </citation>
    <scope>NUCLEOTIDE SEQUENCE [LARGE SCALE GENOMIC DNA]</scope>
    <source>
        <strain evidence="1 2">XZHG99</strain>
        <plasmid evidence="1 2">unnamed2</plasmid>
    </source>
</reference>
<sequence length="156" mass="16774">MSQTAVTPLFAPMTPDAVQSAFNYLRAVEAEDAEAAAEFAAQAPELTQMLLDVAERVIIPVTVLIRDREEIPTASSFALAELGGVLLDALCFWQGKTGPQVTEFLATSIIHFIEQILAQEHETVGDVLHHLHDVALGQSLDAHPAPGAHPVRTTDV</sequence>
<keyword evidence="2" id="KW-1185">Reference proteome</keyword>
<accession>A0ABN5IFV9</accession>
<protein>
    <submittedName>
        <fullName evidence="1">Uncharacterized protein</fullName>
    </submittedName>
</protein>
<dbReference type="RefSeq" id="WP_099505629.1">
    <property type="nucleotide sequence ID" value="NZ_CP026654.1"/>
</dbReference>
<organism evidence="1 2">
    <name type="scientific">Streptomyces dengpaensis</name>
    <dbReference type="NCBI Taxonomy" id="2049881"/>
    <lineage>
        <taxon>Bacteria</taxon>
        <taxon>Bacillati</taxon>
        <taxon>Actinomycetota</taxon>
        <taxon>Actinomycetes</taxon>
        <taxon>Kitasatosporales</taxon>
        <taxon>Streptomycetaceae</taxon>
        <taxon>Streptomyces</taxon>
    </lineage>
</organism>